<comment type="caution">
    <text evidence="16">The sequence shown here is derived from an EMBL/GenBank/DDBJ whole genome shotgun (WGS) entry which is preliminary data.</text>
</comment>
<evidence type="ECO:0000313" key="17">
    <source>
        <dbReference type="Proteomes" id="UP000580250"/>
    </source>
</evidence>
<dbReference type="GO" id="GO:0031490">
    <property type="term" value="F:chromatin DNA binding"/>
    <property type="evidence" value="ECO:0007669"/>
    <property type="project" value="TreeGrafter"/>
</dbReference>
<keyword evidence="8" id="KW-0805">Transcription regulation</keyword>
<feature type="domain" description="KIX" evidence="15">
    <location>
        <begin position="64"/>
        <end position="143"/>
    </location>
</feature>
<evidence type="ECO:0000256" key="10">
    <source>
        <dbReference type="ARBA" id="ARBA00023242"/>
    </source>
</evidence>
<dbReference type="GO" id="GO:0045944">
    <property type="term" value="P:positive regulation of transcription by RNA polymerase II"/>
    <property type="evidence" value="ECO:0007669"/>
    <property type="project" value="TreeGrafter"/>
</dbReference>
<dbReference type="InterPro" id="IPR000197">
    <property type="entry name" value="Znf_TAZ"/>
</dbReference>
<dbReference type="SUPFAM" id="SSF57933">
    <property type="entry name" value="TAZ domain"/>
    <property type="match status" value="1"/>
</dbReference>
<dbReference type="GO" id="GO:0003713">
    <property type="term" value="F:transcription coactivator activity"/>
    <property type="evidence" value="ECO:0007669"/>
    <property type="project" value="TreeGrafter"/>
</dbReference>
<protein>
    <recommendedName>
        <fullName evidence="2">histone acetyltransferase</fullName>
        <ecNumber evidence="2">2.3.1.48</ecNumber>
    </recommendedName>
</protein>
<gene>
    <name evidence="16" type="ORF">MENT_LOCUS17915</name>
</gene>
<dbReference type="GO" id="GO:0004402">
    <property type="term" value="F:histone acetyltransferase activity"/>
    <property type="evidence" value="ECO:0007669"/>
    <property type="project" value="InterPro"/>
</dbReference>
<dbReference type="Gene3D" id="1.20.1020.10">
    <property type="entry name" value="TAZ domain"/>
    <property type="match status" value="1"/>
</dbReference>
<proteinExistence type="predicted"/>
<evidence type="ECO:0000256" key="12">
    <source>
        <dbReference type="PROSITE-ProRule" id="PRU00203"/>
    </source>
</evidence>
<reference evidence="16 17" key="1">
    <citation type="submission" date="2020-08" db="EMBL/GenBank/DDBJ databases">
        <authorList>
            <person name="Koutsovoulos G."/>
            <person name="Danchin GJ E."/>
        </authorList>
    </citation>
    <scope>NUCLEOTIDE SEQUENCE [LARGE SCALE GENOMIC DNA]</scope>
</reference>
<evidence type="ECO:0000256" key="3">
    <source>
        <dbReference type="ARBA" id="ARBA00022679"/>
    </source>
</evidence>
<sequence length="436" mass="49875">MLQQSSSSPDSGGSSFSSKPQSQVYSHQLMFGSPPSQMAVQICPNLNGQQFSSNYGMPIPEPSAIARDWHASITTDLRNYLVEKLVKAIFPSPDPAAIHDQRIRDLITYARKVEKDMFEEAPDKESYYHMLAEKIYKIQTELEEKKKRRLNEQQQLGGVGGHSQQQQHSHAPIHQQQEPLPLPEPPAITRDWHSSITPDLRNHLVEKLFKAIFPSPDPAAIHDQRIRDLATYARKVEKDMFEQAQNKEAYYHMLAEKIYKIQTELEGKKKLSLNEQQQQQLGGVGGDFQQQGDLQRQQHPLINAQVHTCYLMNDAGQQPMQDPEKRKLIQQQLVLLFHAHKCRQREKVEPQASSNCNLPYCNIMKGVLEHMVKCTSGRQCQFAHCASSRQIISHWKNCTNENCPVCKPVKKYTNPQDAVMVQNIDIVDTMLNNLHI</sequence>
<dbReference type="PROSITE" id="PS50952">
    <property type="entry name" value="KIX"/>
    <property type="match status" value="2"/>
</dbReference>
<feature type="domain" description="KIX" evidence="15">
    <location>
        <begin position="187"/>
        <end position="266"/>
    </location>
</feature>
<feature type="region of interest" description="Disordered" evidence="13">
    <location>
        <begin position="1"/>
        <end position="20"/>
    </location>
</feature>
<dbReference type="PANTHER" id="PTHR13808">
    <property type="entry name" value="CBP/P300-RELATED"/>
    <property type="match status" value="1"/>
</dbReference>
<dbReference type="InterPro" id="IPR013178">
    <property type="entry name" value="Histone_AcTrfase_Rtt109/CBP"/>
</dbReference>
<dbReference type="InterPro" id="IPR003101">
    <property type="entry name" value="KIX_dom"/>
</dbReference>
<keyword evidence="5 12" id="KW-0863">Zinc-finger</keyword>
<keyword evidence="10" id="KW-0539">Nucleus</keyword>
<evidence type="ECO:0000256" key="1">
    <source>
        <dbReference type="ARBA" id="ARBA00004123"/>
    </source>
</evidence>
<evidence type="ECO:0000256" key="9">
    <source>
        <dbReference type="ARBA" id="ARBA00023163"/>
    </source>
</evidence>
<dbReference type="GO" id="GO:0005634">
    <property type="term" value="C:nucleus"/>
    <property type="evidence" value="ECO:0007669"/>
    <property type="project" value="UniProtKB-SubCell"/>
</dbReference>
<name>A0A6V7UXE9_MELEN</name>
<feature type="domain" description="TAZ-type" evidence="14">
    <location>
        <begin position="322"/>
        <end position="409"/>
    </location>
</feature>
<keyword evidence="7" id="KW-0156">Chromatin regulator</keyword>
<dbReference type="Pfam" id="PF02172">
    <property type="entry name" value="KIX"/>
    <property type="match status" value="2"/>
</dbReference>
<evidence type="ECO:0000256" key="5">
    <source>
        <dbReference type="ARBA" id="ARBA00022771"/>
    </source>
</evidence>
<feature type="zinc finger region" description="TAZ-type" evidence="12">
    <location>
        <begin position="322"/>
        <end position="409"/>
    </location>
</feature>
<dbReference type="Gene3D" id="1.10.246.20">
    <property type="entry name" value="Coactivator CBP, KIX domain"/>
    <property type="match status" value="2"/>
</dbReference>
<evidence type="ECO:0000256" key="11">
    <source>
        <dbReference type="ARBA" id="ARBA00048017"/>
    </source>
</evidence>
<evidence type="ECO:0000256" key="8">
    <source>
        <dbReference type="ARBA" id="ARBA00023015"/>
    </source>
</evidence>
<keyword evidence="9" id="KW-0804">Transcription</keyword>
<dbReference type="Proteomes" id="UP000580250">
    <property type="component" value="Unassembled WGS sequence"/>
</dbReference>
<keyword evidence="4 12" id="KW-0479">Metal-binding</keyword>
<evidence type="ECO:0000256" key="6">
    <source>
        <dbReference type="ARBA" id="ARBA00022833"/>
    </source>
</evidence>
<evidence type="ECO:0000313" key="16">
    <source>
        <dbReference type="EMBL" id="CAD2166553.1"/>
    </source>
</evidence>
<comment type="subcellular location">
    <subcellularLocation>
        <location evidence="1">Nucleus</location>
    </subcellularLocation>
</comment>
<evidence type="ECO:0000256" key="4">
    <source>
        <dbReference type="ARBA" id="ARBA00022723"/>
    </source>
</evidence>
<keyword evidence="3" id="KW-0808">Transferase</keyword>
<feature type="compositionally biased region" description="Low complexity" evidence="13">
    <location>
        <begin position="155"/>
        <end position="179"/>
    </location>
</feature>
<dbReference type="GO" id="GO:0005667">
    <property type="term" value="C:transcription regulator complex"/>
    <property type="evidence" value="ECO:0007669"/>
    <property type="project" value="TreeGrafter"/>
</dbReference>
<dbReference type="GO" id="GO:0008270">
    <property type="term" value="F:zinc ion binding"/>
    <property type="evidence" value="ECO:0007669"/>
    <property type="project" value="UniProtKB-KW"/>
</dbReference>
<dbReference type="PROSITE" id="PS50134">
    <property type="entry name" value="ZF_TAZ"/>
    <property type="match status" value="1"/>
</dbReference>
<feature type="region of interest" description="Disordered" evidence="13">
    <location>
        <begin position="155"/>
        <end position="193"/>
    </location>
</feature>
<dbReference type="Pfam" id="PF02135">
    <property type="entry name" value="zf-TAZ"/>
    <property type="match status" value="1"/>
</dbReference>
<dbReference type="InterPro" id="IPR036529">
    <property type="entry name" value="KIX_dom_sf"/>
</dbReference>
<evidence type="ECO:0000256" key="7">
    <source>
        <dbReference type="ARBA" id="ARBA00022853"/>
    </source>
</evidence>
<comment type="catalytic activity">
    <reaction evidence="11">
        <text>L-lysyl-[protein] + acetyl-CoA = N(6)-acetyl-L-lysyl-[protein] + CoA + H(+)</text>
        <dbReference type="Rhea" id="RHEA:45948"/>
        <dbReference type="Rhea" id="RHEA-COMP:9752"/>
        <dbReference type="Rhea" id="RHEA-COMP:10731"/>
        <dbReference type="ChEBI" id="CHEBI:15378"/>
        <dbReference type="ChEBI" id="CHEBI:29969"/>
        <dbReference type="ChEBI" id="CHEBI:57287"/>
        <dbReference type="ChEBI" id="CHEBI:57288"/>
        <dbReference type="ChEBI" id="CHEBI:61930"/>
        <dbReference type="EC" id="2.3.1.48"/>
    </reaction>
</comment>
<dbReference type="AlphaFoldDB" id="A0A6V7UXE9"/>
<evidence type="ECO:0000256" key="2">
    <source>
        <dbReference type="ARBA" id="ARBA00013184"/>
    </source>
</evidence>
<dbReference type="SMART" id="SM00551">
    <property type="entry name" value="ZnF_TAZ"/>
    <property type="match status" value="1"/>
</dbReference>
<evidence type="ECO:0000256" key="13">
    <source>
        <dbReference type="SAM" id="MobiDB-lite"/>
    </source>
</evidence>
<accession>A0A6V7UXE9</accession>
<dbReference type="EC" id="2.3.1.48" evidence="2"/>
<keyword evidence="6 12" id="KW-0862">Zinc</keyword>
<evidence type="ECO:0000259" key="14">
    <source>
        <dbReference type="PROSITE" id="PS50134"/>
    </source>
</evidence>
<dbReference type="GO" id="GO:0000123">
    <property type="term" value="C:histone acetyltransferase complex"/>
    <property type="evidence" value="ECO:0007669"/>
    <property type="project" value="TreeGrafter"/>
</dbReference>
<organism evidence="16 17">
    <name type="scientific">Meloidogyne enterolobii</name>
    <name type="common">Root-knot nematode worm</name>
    <name type="synonym">Meloidogyne mayaguensis</name>
    <dbReference type="NCBI Taxonomy" id="390850"/>
    <lineage>
        <taxon>Eukaryota</taxon>
        <taxon>Metazoa</taxon>
        <taxon>Ecdysozoa</taxon>
        <taxon>Nematoda</taxon>
        <taxon>Chromadorea</taxon>
        <taxon>Rhabditida</taxon>
        <taxon>Tylenchina</taxon>
        <taxon>Tylenchomorpha</taxon>
        <taxon>Tylenchoidea</taxon>
        <taxon>Meloidogynidae</taxon>
        <taxon>Meloidogyninae</taxon>
        <taxon>Meloidogyne</taxon>
    </lineage>
</organism>
<evidence type="ECO:0000259" key="15">
    <source>
        <dbReference type="PROSITE" id="PS50952"/>
    </source>
</evidence>
<dbReference type="InterPro" id="IPR035898">
    <property type="entry name" value="TAZ_dom_sf"/>
</dbReference>
<dbReference type="EMBL" id="CAJEWN010000118">
    <property type="protein sequence ID" value="CAD2166553.1"/>
    <property type="molecule type" value="Genomic_DNA"/>
</dbReference>
<dbReference type="PANTHER" id="PTHR13808:SF1">
    <property type="entry name" value="HISTONE ACETYLTRANSFERASE"/>
    <property type="match status" value="1"/>
</dbReference>
<dbReference type="OrthoDB" id="899at2759"/>
<dbReference type="SUPFAM" id="SSF47040">
    <property type="entry name" value="Kix domain of CBP (creb binding protein)"/>
    <property type="match status" value="2"/>
</dbReference>